<evidence type="ECO:0000256" key="2">
    <source>
        <dbReference type="ARBA" id="ARBA00022833"/>
    </source>
</evidence>
<protein>
    <recommendedName>
        <fullName evidence="3">DNA gyrase inhibitor YacG</fullName>
    </recommendedName>
</protein>
<dbReference type="InterPro" id="IPR013088">
    <property type="entry name" value="Znf_NHR/GATA"/>
</dbReference>
<gene>
    <name evidence="3 5" type="primary">yacG</name>
    <name evidence="4" type="ORF">DWG20_02535</name>
    <name evidence="5" type="ORF">EBB06_09345</name>
</gene>
<name>A0A345Y391_9NEIS</name>
<dbReference type="Pfam" id="PF03884">
    <property type="entry name" value="YacG"/>
    <property type="match status" value="1"/>
</dbReference>
<feature type="binding site" evidence="3">
    <location>
        <position position="34"/>
    </location>
    <ligand>
        <name>Zn(2+)</name>
        <dbReference type="ChEBI" id="CHEBI:29105"/>
    </ligand>
</feature>
<sequence>MKASTVRSVNCPSCGKAVEWTPESRYRPFCSERCKLIDLGAWATESFRLRAEETELNEEDLRSLGH</sequence>
<dbReference type="OrthoDB" id="9809663at2"/>
<dbReference type="NCBIfam" id="NF001638">
    <property type="entry name" value="PRK00418.1"/>
    <property type="match status" value="1"/>
</dbReference>
<comment type="function">
    <text evidence="3">Inhibits all the catalytic activities of DNA gyrase by preventing its interaction with DNA. Acts by binding directly to the C-terminal domain of GyrB, which probably disrupts DNA binding by the gyrase.</text>
</comment>
<evidence type="ECO:0000313" key="4">
    <source>
        <dbReference type="EMBL" id="AXK38393.1"/>
    </source>
</evidence>
<comment type="cofactor">
    <cofactor evidence="3">
        <name>Zn(2+)</name>
        <dbReference type="ChEBI" id="CHEBI:29105"/>
    </cofactor>
    <text evidence="3">Binds 1 zinc ion.</text>
</comment>
<dbReference type="EMBL" id="CP031337">
    <property type="protein sequence ID" value="AXK38393.1"/>
    <property type="molecule type" value="Genomic_DNA"/>
</dbReference>
<reference evidence="5 7" key="2">
    <citation type="submission" date="2018-10" db="EMBL/GenBank/DDBJ databases">
        <title>Draft genome of Fastidiocella sp. strain 375T, a bacterium isolated from a karstic cave dripping water.</title>
        <authorList>
            <person name="Coelho C."/>
            <person name="Verissimo A."/>
            <person name="Tiago I."/>
        </authorList>
    </citation>
    <scope>NUCLEOTIDE SEQUENCE [LARGE SCALE GENOMIC DNA]</scope>
    <source>
        <strain evidence="5 7">CAVE-375</strain>
    </source>
</reference>
<dbReference type="EMBL" id="REGR01000008">
    <property type="protein sequence ID" value="RXZ43559.1"/>
    <property type="molecule type" value="Genomic_DNA"/>
</dbReference>
<dbReference type="GO" id="GO:0008270">
    <property type="term" value="F:zinc ion binding"/>
    <property type="evidence" value="ECO:0007669"/>
    <property type="project" value="UniProtKB-UniRule"/>
</dbReference>
<keyword evidence="1 3" id="KW-0479">Metal-binding</keyword>
<dbReference type="KEGG" id="ccah:DWG20_02535"/>
<feature type="binding site" evidence="3">
    <location>
        <position position="30"/>
    </location>
    <ligand>
        <name>Zn(2+)</name>
        <dbReference type="ChEBI" id="CHEBI:29105"/>
    </ligand>
</feature>
<dbReference type="InterPro" id="IPR005584">
    <property type="entry name" value="DNA_gyrase_inhibitor_YacG"/>
</dbReference>
<dbReference type="SUPFAM" id="SSF57716">
    <property type="entry name" value="Glucocorticoid receptor-like (DNA-binding domain)"/>
    <property type="match status" value="1"/>
</dbReference>
<keyword evidence="7" id="KW-1185">Reference proteome</keyword>
<comment type="subunit">
    <text evidence="3">Interacts with GyrB.</text>
</comment>
<proteinExistence type="inferred from homology"/>
<keyword evidence="2 3" id="KW-0862">Zinc</keyword>
<dbReference type="RefSeq" id="WP_115432285.1">
    <property type="nucleotide sequence ID" value="NZ_CP031337.1"/>
</dbReference>
<dbReference type="Proteomes" id="UP000254537">
    <property type="component" value="Chromosome"/>
</dbReference>
<accession>A0A345Y391</accession>
<feature type="binding site" evidence="3">
    <location>
        <position position="11"/>
    </location>
    <ligand>
        <name>Zn(2+)</name>
        <dbReference type="ChEBI" id="CHEBI:29105"/>
    </ligand>
</feature>
<evidence type="ECO:0000313" key="5">
    <source>
        <dbReference type="EMBL" id="RXZ43559.1"/>
    </source>
</evidence>
<dbReference type="AlphaFoldDB" id="A0A345Y391"/>
<dbReference type="Proteomes" id="UP000290682">
    <property type="component" value="Unassembled WGS sequence"/>
</dbReference>
<dbReference type="Gene3D" id="3.30.50.10">
    <property type="entry name" value="Erythroid Transcription Factor GATA-1, subunit A"/>
    <property type="match status" value="1"/>
</dbReference>
<reference evidence="4 6" key="1">
    <citation type="submission" date="2018-07" db="EMBL/GenBank/DDBJ databases">
        <title>Crenobacter cavernae sp. nov., isolated from a karst cave.</title>
        <authorList>
            <person name="Zhu H."/>
        </authorList>
    </citation>
    <scope>NUCLEOTIDE SEQUENCE [LARGE SCALE GENOMIC DNA]</scope>
    <source>
        <strain evidence="4 6">K1W11S-77</strain>
    </source>
</reference>
<comment type="similarity">
    <text evidence="3">Belongs to the DNA gyrase inhibitor YacG family.</text>
</comment>
<evidence type="ECO:0000256" key="3">
    <source>
        <dbReference type="HAMAP-Rule" id="MF_00649"/>
    </source>
</evidence>
<dbReference type="GO" id="GO:0008657">
    <property type="term" value="F:DNA topoisomerase type II (double strand cut, ATP-hydrolyzing) inhibitor activity"/>
    <property type="evidence" value="ECO:0007669"/>
    <property type="project" value="UniProtKB-UniRule"/>
</dbReference>
<dbReference type="PANTHER" id="PTHR36150:SF1">
    <property type="entry name" value="DNA GYRASE INHIBITOR YACG"/>
    <property type="match status" value="1"/>
</dbReference>
<feature type="binding site" evidence="3">
    <location>
        <position position="14"/>
    </location>
    <ligand>
        <name>Zn(2+)</name>
        <dbReference type="ChEBI" id="CHEBI:29105"/>
    </ligand>
</feature>
<evidence type="ECO:0000313" key="7">
    <source>
        <dbReference type="Proteomes" id="UP000290682"/>
    </source>
</evidence>
<dbReference type="PANTHER" id="PTHR36150">
    <property type="entry name" value="DNA GYRASE INHIBITOR YACG"/>
    <property type="match status" value="1"/>
</dbReference>
<evidence type="ECO:0000256" key="1">
    <source>
        <dbReference type="ARBA" id="ARBA00022723"/>
    </source>
</evidence>
<dbReference type="HAMAP" id="MF_00649">
    <property type="entry name" value="DNA_gyrase_inhibitor_YacG"/>
    <property type="match status" value="1"/>
</dbReference>
<evidence type="ECO:0000313" key="6">
    <source>
        <dbReference type="Proteomes" id="UP000254537"/>
    </source>
</evidence>
<dbReference type="GO" id="GO:0006355">
    <property type="term" value="P:regulation of DNA-templated transcription"/>
    <property type="evidence" value="ECO:0007669"/>
    <property type="project" value="InterPro"/>
</dbReference>
<organism evidence="4 6">
    <name type="scientific">Crenobacter cavernae</name>
    <dbReference type="NCBI Taxonomy" id="2290923"/>
    <lineage>
        <taxon>Bacteria</taxon>
        <taxon>Pseudomonadati</taxon>
        <taxon>Pseudomonadota</taxon>
        <taxon>Betaproteobacteria</taxon>
        <taxon>Neisseriales</taxon>
        <taxon>Neisseriaceae</taxon>
        <taxon>Crenobacter</taxon>
    </lineage>
</organism>